<reference evidence="2" key="1">
    <citation type="submission" date="2014-05" db="EMBL/GenBank/DDBJ databases">
        <authorList>
            <person name="Horn Fabian"/>
        </authorList>
    </citation>
    <scope>NUCLEOTIDE SEQUENCE</scope>
</reference>
<proteinExistence type="predicted"/>
<dbReference type="EMBL" id="JAGGLR010000001">
    <property type="protein sequence ID" value="MBP2059587.1"/>
    <property type="molecule type" value="Genomic_DNA"/>
</dbReference>
<sequence length="137" mass="15125">MPTKDLQQPRAIRPETLSGDDPLLRLQAESEPDDSIRIRTTLRSDPITITGITVMCPQCGARRDWLVICDVPGRIFLRCRCAHQWHEPELTRADFNAMVSEGGQKYPSLEAVARDTGHDGTLAGTYLPHDLNAGACG</sequence>
<reference evidence="3 4" key="2">
    <citation type="submission" date="2021-03" db="EMBL/GenBank/DDBJ databases">
        <title>Genomic Encyclopedia of Type Strains, Phase IV (KMG-IV): sequencing the most valuable type-strain genomes for metagenomic binning, comparative biology and taxonomic classification.</title>
        <authorList>
            <person name="Goeker M."/>
        </authorList>
    </citation>
    <scope>NUCLEOTIDE SEQUENCE [LARGE SCALE GENOMIC DNA]</scope>
    <source>
        <strain evidence="3 4">DSM 41954</strain>
    </source>
</reference>
<dbReference type="Proteomes" id="UP000756710">
    <property type="component" value="Unassembled WGS sequence"/>
</dbReference>
<dbReference type="GeneID" id="32468909"/>
<evidence type="ECO:0000313" key="3">
    <source>
        <dbReference type="EMBL" id="MBP2059587.1"/>
    </source>
</evidence>
<dbReference type="EMBL" id="LK022848">
    <property type="protein sequence ID" value="CDR10497.1"/>
    <property type="molecule type" value="Genomic_DNA"/>
</dbReference>
<name>A0A061A4U4_9ACTN</name>
<keyword evidence="4" id="KW-1185">Reference proteome</keyword>
<dbReference type="RefSeq" id="WP_044576330.1">
    <property type="nucleotide sequence ID" value="NZ_BAABDR010000060.1"/>
</dbReference>
<feature type="region of interest" description="Disordered" evidence="1">
    <location>
        <begin position="1"/>
        <end position="20"/>
    </location>
</feature>
<dbReference type="AlphaFoldDB" id="A0A061A4U4"/>
<evidence type="ECO:0000256" key="1">
    <source>
        <dbReference type="SAM" id="MobiDB-lite"/>
    </source>
</evidence>
<organism evidence="2">
    <name type="scientific">Streptomyces iranensis</name>
    <dbReference type="NCBI Taxonomy" id="576784"/>
    <lineage>
        <taxon>Bacteria</taxon>
        <taxon>Bacillati</taxon>
        <taxon>Actinomycetota</taxon>
        <taxon>Actinomycetes</taxon>
        <taxon>Kitasatosporales</taxon>
        <taxon>Streptomycetaceae</taxon>
        <taxon>Streptomyces</taxon>
        <taxon>Streptomyces violaceusniger group</taxon>
    </lineage>
</organism>
<protein>
    <submittedName>
        <fullName evidence="2">Uncharacterized protein</fullName>
    </submittedName>
</protein>
<gene>
    <name evidence="3" type="ORF">J2Z30_000583</name>
    <name evidence="2" type="ORF">SIRAN6961</name>
</gene>
<evidence type="ECO:0000313" key="4">
    <source>
        <dbReference type="Proteomes" id="UP000756710"/>
    </source>
</evidence>
<evidence type="ECO:0000313" key="2">
    <source>
        <dbReference type="EMBL" id="CDR10497.1"/>
    </source>
</evidence>
<dbReference type="HOGENOM" id="CLU_156628_0_0_11"/>
<accession>A0A061A4U4</accession>